<name>A0A0M6Z9Y9_9HYPH</name>
<dbReference type="InterPro" id="IPR020835">
    <property type="entry name" value="Catalase_sf"/>
</dbReference>
<dbReference type="PIRSF" id="PIRSF000296">
    <property type="entry name" value="SrpA"/>
    <property type="match status" value="1"/>
</dbReference>
<dbReference type="STRING" id="311410.LA5095_02016"/>
<dbReference type="EC" id="1.11.1.6" evidence="2"/>
<evidence type="ECO:0000256" key="9">
    <source>
        <dbReference type="PIRSR" id="PIRSR000296-2"/>
    </source>
</evidence>
<dbReference type="GO" id="GO:0042542">
    <property type="term" value="P:response to hydrogen peroxide"/>
    <property type="evidence" value="ECO:0007669"/>
    <property type="project" value="TreeGrafter"/>
</dbReference>
<dbReference type="PANTHER" id="PTHR11465:SF9">
    <property type="entry name" value="CATALASE"/>
    <property type="match status" value="1"/>
</dbReference>
<keyword evidence="3 11" id="KW-0575">Peroxidase</keyword>
<evidence type="ECO:0000256" key="1">
    <source>
        <dbReference type="ARBA" id="ARBA00005329"/>
    </source>
</evidence>
<reference evidence="12" key="1">
    <citation type="submission" date="2015-07" db="EMBL/GenBank/DDBJ databases">
        <authorList>
            <person name="Rodrigo-Torres Lidia"/>
            <person name="Arahal R.David."/>
        </authorList>
    </citation>
    <scope>NUCLEOTIDE SEQUENCE [LARGE SCALE GENOMIC DNA]</scope>
    <source>
        <strain evidence="12">CECT 5096</strain>
    </source>
</reference>
<evidence type="ECO:0000259" key="10">
    <source>
        <dbReference type="Pfam" id="PF00199"/>
    </source>
</evidence>
<dbReference type="EMBL" id="CXWC01000002">
    <property type="protein sequence ID" value="CTQ65837.1"/>
    <property type="molecule type" value="Genomic_DNA"/>
</dbReference>
<dbReference type="GO" id="GO:0020037">
    <property type="term" value="F:heme binding"/>
    <property type="evidence" value="ECO:0007669"/>
    <property type="project" value="InterPro"/>
</dbReference>
<dbReference type="PROSITE" id="PS51402">
    <property type="entry name" value="CATALASE_3"/>
    <property type="match status" value="1"/>
</dbReference>
<evidence type="ECO:0000313" key="11">
    <source>
        <dbReference type="EMBL" id="CTQ65837.1"/>
    </source>
</evidence>
<accession>A0A0M6Z9Y9</accession>
<dbReference type="PANTHER" id="PTHR11465">
    <property type="entry name" value="CATALASE"/>
    <property type="match status" value="1"/>
</dbReference>
<keyword evidence="4 9" id="KW-0349">Heme</keyword>
<dbReference type="RefSeq" id="WP_055114590.1">
    <property type="nucleotide sequence ID" value="NZ_CXWA01000002.1"/>
</dbReference>
<keyword evidence="7 9" id="KW-0408">Iron</keyword>
<feature type="binding site" description="axial binding residue" evidence="9">
    <location>
        <position position="289"/>
    </location>
    <ligand>
        <name>heme</name>
        <dbReference type="ChEBI" id="CHEBI:30413"/>
    </ligand>
    <ligandPart>
        <name>Fe</name>
        <dbReference type="ChEBI" id="CHEBI:18248"/>
    </ligandPart>
</feature>
<dbReference type="AlphaFoldDB" id="A0A0M6Z9Y9"/>
<dbReference type="InterPro" id="IPR011614">
    <property type="entry name" value="Catalase_core"/>
</dbReference>
<dbReference type="OrthoDB" id="255727at2"/>
<dbReference type="GO" id="GO:0004096">
    <property type="term" value="F:catalase activity"/>
    <property type="evidence" value="ECO:0007669"/>
    <property type="project" value="UniProtKB-EC"/>
</dbReference>
<keyword evidence="12" id="KW-1185">Reference proteome</keyword>
<gene>
    <name evidence="11" type="primary">katA_1</name>
    <name evidence="11" type="ORF">LA5096_00872</name>
</gene>
<sequence length="298" mass="31933">MTQATKLIDALNGTFGCHKSFRASHAKGFTVSGRFIPAQTNAGVQIPLLQSEQPVAARFSVGGGKPGISDKSPTVRGIGLMIGGASEVWSLALISAPVFFANSAQQFVDFLAARAPDPEIGGPNPEKVKAFNTANPNTVPHQEYLKSTSPCRCYSTERYHSGHAYGFSIDNASVAARLVLEPTAGRTGLTPEELAVFPDDFLRDAMTLKLADGPVCWVLKLIVANAADEVRDPTVPWDGEHREIVLGTIEIEDLDDGKESQLRVFDPAHLAKGVDAPGDKVFALRSAAYAESKSRRTE</sequence>
<evidence type="ECO:0000256" key="5">
    <source>
        <dbReference type="ARBA" id="ARBA00022723"/>
    </source>
</evidence>
<evidence type="ECO:0000256" key="8">
    <source>
        <dbReference type="PIRSR" id="PIRSR000296-1"/>
    </source>
</evidence>
<dbReference type="Pfam" id="PF00199">
    <property type="entry name" value="Catalase"/>
    <property type="match status" value="1"/>
</dbReference>
<dbReference type="GO" id="GO:0042744">
    <property type="term" value="P:hydrogen peroxide catabolic process"/>
    <property type="evidence" value="ECO:0007669"/>
    <property type="project" value="TreeGrafter"/>
</dbReference>
<dbReference type="Proteomes" id="UP000049983">
    <property type="component" value="Unassembled WGS sequence"/>
</dbReference>
<feature type="active site" evidence="8">
    <location>
        <position position="25"/>
    </location>
</feature>
<dbReference type="Gene3D" id="2.40.180.10">
    <property type="entry name" value="Catalase core domain"/>
    <property type="match status" value="1"/>
</dbReference>
<proteinExistence type="inferred from homology"/>
<comment type="similarity">
    <text evidence="1">Belongs to the catalase family.</text>
</comment>
<dbReference type="Gene3D" id="1.20.1280.120">
    <property type="match status" value="1"/>
</dbReference>
<dbReference type="GeneID" id="97668314"/>
<feature type="domain" description="Catalase core" evidence="10">
    <location>
        <begin position="22"/>
        <end position="296"/>
    </location>
</feature>
<evidence type="ECO:0000256" key="4">
    <source>
        <dbReference type="ARBA" id="ARBA00022617"/>
    </source>
</evidence>
<evidence type="ECO:0000313" key="12">
    <source>
        <dbReference type="Proteomes" id="UP000049983"/>
    </source>
</evidence>
<organism evidence="11 12">
    <name type="scientific">Roseibium album</name>
    <dbReference type="NCBI Taxonomy" id="311410"/>
    <lineage>
        <taxon>Bacteria</taxon>
        <taxon>Pseudomonadati</taxon>
        <taxon>Pseudomonadota</taxon>
        <taxon>Alphaproteobacteria</taxon>
        <taxon>Hyphomicrobiales</taxon>
        <taxon>Stappiaceae</taxon>
        <taxon>Roseibium</taxon>
    </lineage>
</organism>
<dbReference type="GO" id="GO:0005737">
    <property type="term" value="C:cytoplasm"/>
    <property type="evidence" value="ECO:0007669"/>
    <property type="project" value="TreeGrafter"/>
</dbReference>
<protein>
    <recommendedName>
        <fullName evidence="2">catalase</fullName>
        <ecNumber evidence="2">1.11.1.6</ecNumber>
    </recommendedName>
</protein>
<keyword evidence="6 11" id="KW-0560">Oxidoreductase</keyword>
<keyword evidence="5 9" id="KW-0479">Metal-binding</keyword>
<dbReference type="SUPFAM" id="SSF56634">
    <property type="entry name" value="Heme-dependent catalase-like"/>
    <property type="match status" value="1"/>
</dbReference>
<evidence type="ECO:0000256" key="7">
    <source>
        <dbReference type="ARBA" id="ARBA00023004"/>
    </source>
</evidence>
<dbReference type="GO" id="GO:0046872">
    <property type="term" value="F:metal ion binding"/>
    <property type="evidence" value="ECO:0007669"/>
    <property type="project" value="UniProtKB-KW"/>
</dbReference>
<evidence type="ECO:0000256" key="3">
    <source>
        <dbReference type="ARBA" id="ARBA00022559"/>
    </source>
</evidence>
<evidence type="ECO:0000256" key="6">
    <source>
        <dbReference type="ARBA" id="ARBA00023002"/>
    </source>
</evidence>
<evidence type="ECO:0000256" key="2">
    <source>
        <dbReference type="ARBA" id="ARBA00012314"/>
    </source>
</evidence>
<dbReference type="InterPro" id="IPR024168">
    <property type="entry name" value="Catalase_SrpA-type_pred"/>
</dbReference>
<dbReference type="InterPro" id="IPR018028">
    <property type="entry name" value="Catalase"/>
</dbReference>